<name>A0A699XI96_TANCI</name>
<protein>
    <submittedName>
        <fullName evidence="1">Uncharacterized protein</fullName>
    </submittedName>
</protein>
<organism evidence="1">
    <name type="scientific">Tanacetum cinerariifolium</name>
    <name type="common">Dalmatian daisy</name>
    <name type="synonym">Chrysanthemum cinerariifolium</name>
    <dbReference type="NCBI Taxonomy" id="118510"/>
    <lineage>
        <taxon>Eukaryota</taxon>
        <taxon>Viridiplantae</taxon>
        <taxon>Streptophyta</taxon>
        <taxon>Embryophyta</taxon>
        <taxon>Tracheophyta</taxon>
        <taxon>Spermatophyta</taxon>
        <taxon>Magnoliopsida</taxon>
        <taxon>eudicotyledons</taxon>
        <taxon>Gunneridae</taxon>
        <taxon>Pentapetalae</taxon>
        <taxon>asterids</taxon>
        <taxon>campanulids</taxon>
        <taxon>Asterales</taxon>
        <taxon>Asteraceae</taxon>
        <taxon>Asteroideae</taxon>
        <taxon>Anthemideae</taxon>
        <taxon>Anthemidinae</taxon>
        <taxon>Tanacetum</taxon>
    </lineage>
</organism>
<evidence type="ECO:0000313" key="1">
    <source>
        <dbReference type="EMBL" id="GFD57718.1"/>
    </source>
</evidence>
<reference evidence="1" key="1">
    <citation type="journal article" date="2019" name="Sci. Rep.">
        <title>Draft genome of Tanacetum cinerariifolium, the natural source of mosquito coil.</title>
        <authorList>
            <person name="Yamashiro T."/>
            <person name="Shiraishi A."/>
            <person name="Satake H."/>
            <person name="Nakayama K."/>
        </authorList>
    </citation>
    <scope>NUCLEOTIDE SEQUENCE</scope>
</reference>
<gene>
    <name evidence="1" type="ORF">Tci_929687</name>
</gene>
<comment type="caution">
    <text evidence="1">The sequence shown here is derived from an EMBL/GenBank/DDBJ whole genome shotgun (WGS) entry which is preliminary data.</text>
</comment>
<dbReference type="AlphaFoldDB" id="A0A699XI96"/>
<dbReference type="EMBL" id="BKCJ011844242">
    <property type="protein sequence ID" value="GFD57718.1"/>
    <property type="molecule type" value="Genomic_DNA"/>
</dbReference>
<accession>A0A699XI96</accession>
<feature type="non-terminal residue" evidence="1">
    <location>
        <position position="1"/>
    </location>
</feature>
<sequence>ESEPIIWDIWDEEEEYSFVNKYPSFQKEPFVLVEEESCPVYNTDNEEEESMPVYDTDIEDVIEEE</sequence>
<proteinExistence type="predicted"/>